<dbReference type="STRING" id="390242.SAMN04488024_109193"/>
<sequence length="101" mass="11586">MESTTNKLFTSIREIINQSRLKVFRAANSALLESYWQIGKLIVEDEQQGKLRADYGKATLKNLSAQLSAEFGKGFDESNLRNIRSFYNSFPIRDALRHELS</sequence>
<dbReference type="PANTHER" id="PTHR30547">
    <property type="entry name" value="UNCHARACTERIZED PROTEIN YHCG-RELATED"/>
    <property type="match status" value="1"/>
</dbReference>
<dbReference type="InterPro" id="IPR041527">
    <property type="entry name" value="YhcG_N"/>
</dbReference>
<organism evidence="2 3">
    <name type="scientific">Pedobacter soli</name>
    <dbReference type="NCBI Taxonomy" id="390242"/>
    <lineage>
        <taxon>Bacteria</taxon>
        <taxon>Pseudomonadati</taxon>
        <taxon>Bacteroidota</taxon>
        <taxon>Sphingobacteriia</taxon>
        <taxon>Sphingobacteriales</taxon>
        <taxon>Sphingobacteriaceae</taxon>
        <taxon>Pedobacter</taxon>
    </lineage>
</organism>
<dbReference type="RefSeq" id="WP_090771358.1">
    <property type="nucleotide sequence ID" value="NZ_FMZH01000009.1"/>
</dbReference>
<name>A0A1G6Z044_9SPHI</name>
<reference evidence="3" key="1">
    <citation type="submission" date="2016-10" db="EMBL/GenBank/DDBJ databases">
        <authorList>
            <person name="Varghese N."/>
            <person name="Submissions S."/>
        </authorList>
    </citation>
    <scope>NUCLEOTIDE SEQUENCE [LARGE SCALE GENOMIC DNA]</scope>
    <source>
        <strain evidence="3">DSM 18609</strain>
    </source>
</reference>
<accession>A0A1G6Z044</accession>
<dbReference type="Pfam" id="PF17761">
    <property type="entry name" value="DUF1016_N"/>
    <property type="match status" value="1"/>
</dbReference>
<dbReference type="EMBL" id="FMZH01000009">
    <property type="protein sequence ID" value="SDD95921.1"/>
    <property type="molecule type" value="Genomic_DNA"/>
</dbReference>
<dbReference type="PANTHER" id="PTHR30547:SF5">
    <property type="entry name" value="NUCLEASE YHCG-RELATED"/>
    <property type="match status" value="1"/>
</dbReference>
<dbReference type="Proteomes" id="UP000199455">
    <property type="component" value="Unassembled WGS sequence"/>
</dbReference>
<dbReference type="AlphaFoldDB" id="A0A1G6Z044"/>
<keyword evidence="3" id="KW-1185">Reference proteome</keyword>
<evidence type="ECO:0000313" key="3">
    <source>
        <dbReference type="Proteomes" id="UP000199455"/>
    </source>
</evidence>
<evidence type="ECO:0000259" key="1">
    <source>
        <dbReference type="Pfam" id="PF17761"/>
    </source>
</evidence>
<gene>
    <name evidence="2" type="ORF">SAMN04488024_109193</name>
</gene>
<dbReference type="InterPro" id="IPR053148">
    <property type="entry name" value="PD-DEXK-like_domain"/>
</dbReference>
<proteinExistence type="predicted"/>
<protein>
    <recommendedName>
        <fullName evidence="1">YhcG N-terminal domain-containing protein</fullName>
    </recommendedName>
</protein>
<evidence type="ECO:0000313" key="2">
    <source>
        <dbReference type="EMBL" id="SDD95921.1"/>
    </source>
</evidence>
<feature type="domain" description="YhcG N-terminal" evidence="1">
    <location>
        <begin position="12"/>
        <end position="99"/>
    </location>
</feature>